<gene>
    <name evidence="1" type="ORF">ASPSYDRAFT_662971</name>
</gene>
<accession>A0A1L9TTG7</accession>
<sequence length="128" mass="14710">MNRLPRFGSWSPDQCGSLFLCFVFGRVLPKAPMILEAIHFTEYVLMNWRIHPTTWFVWNFGMVSTTTIGPMWTSSNQEPRGSSGPRKAAQVEIISRTNPSILTPVLLDTQMNECRSCVGYLTRLWKRL</sequence>
<dbReference type="VEuPathDB" id="FungiDB:ASPSYDRAFT_662971"/>
<protein>
    <submittedName>
        <fullName evidence="1">Uncharacterized protein</fullName>
    </submittedName>
</protein>
<proteinExistence type="predicted"/>
<evidence type="ECO:0000313" key="1">
    <source>
        <dbReference type="EMBL" id="OJJ62750.1"/>
    </source>
</evidence>
<name>A0A1L9TTG7_9EURO</name>
<reference evidence="2" key="1">
    <citation type="journal article" date="2017" name="Genome Biol.">
        <title>Comparative genomics reveals high biological diversity and specific adaptations in the industrially and medically important fungal genus Aspergillus.</title>
        <authorList>
            <person name="de Vries R.P."/>
            <person name="Riley R."/>
            <person name="Wiebenga A."/>
            <person name="Aguilar-Osorio G."/>
            <person name="Amillis S."/>
            <person name="Uchima C.A."/>
            <person name="Anderluh G."/>
            <person name="Asadollahi M."/>
            <person name="Askin M."/>
            <person name="Barry K."/>
            <person name="Battaglia E."/>
            <person name="Bayram O."/>
            <person name="Benocci T."/>
            <person name="Braus-Stromeyer S.A."/>
            <person name="Caldana C."/>
            <person name="Canovas D."/>
            <person name="Cerqueira G.C."/>
            <person name="Chen F."/>
            <person name="Chen W."/>
            <person name="Choi C."/>
            <person name="Clum A."/>
            <person name="Dos Santos R.A."/>
            <person name="Damasio A.R."/>
            <person name="Diallinas G."/>
            <person name="Emri T."/>
            <person name="Fekete E."/>
            <person name="Flipphi M."/>
            <person name="Freyberg S."/>
            <person name="Gallo A."/>
            <person name="Gournas C."/>
            <person name="Habgood R."/>
            <person name="Hainaut M."/>
            <person name="Harispe M.L."/>
            <person name="Henrissat B."/>
            <person name="Hilden K.S."/>
            <person name="Hope R."/>
            <person name="Hossain A."/>
            <person name="Karabika E."/>
            <person name="Karaffa L."/>
            <person name="Karanyi Z."/>
            <person name="Krasevec N."/>
            <person name="Kuo A."/>
            <person name="Kusch H."/>
            <person name="LaButti K."/>
            <person name="Lagendijk E.L."/>
            <person name="Lapidus A."/>
            <person name="Levasseur A."/>
            <person name="Lindquist E."/>
            <person name="Lipzen A."/>
            <person name="Logrieco A.F."/>
            <person name="MacCabe A."/>
            <person name="Maekelae M.R."/>
            <person name="Malavazi I."/>
            <person name="Melin P."/>
            <person name="Meyer V."/>
            <person name="Mielnichuk N."/>
            <person name="Miskei M."/>
            <person name="Molnar A.P."/>
            <person name="Mule G."/>
            <person name="Ngan C.Y."/>
            <person name="Orejas M."/>
            <person name="Orosz E."/>
            <person name="Ouedraogo J.P."/>
            <person name="Overkamp K.M."/>
            <person name="Park H.-S."/>
            <person name="Perrone G."/>
            <person name="Piumi F."/>
            <person name="Punt P.J."/>
            <person name="Ram A.F."/>
            <person name="Ramon A."/>
            <person name="Rauscher S."/>
            <person name="Record E."/>
            <person name="Riano-Pachon D.M."/>
            <person name="Robert V."/>
            <person name="Roehrig J."/>
            <person name="Ruller R."/>
            <person name="Salamov A."/>
            <person name="Salih N.S."/>
            <person name="Samson R.A."/>
            <person name="Sandor E."/>
            <person name="Sanguinetti M."/>
            <person name="Schuetze T."/>
            <person name="Sepcic K."/>
            <person name="Shelest E."/>
            <person name="Sherlock G."/>
            <person name="Sophianopoulou V."/>
            <person name="Squina F.M."/>
            <person name="Sun H."/>
            <person name="Susca A."/>
            <person name="Todd R.B."/>
            <person name="Tsang A."/>
            <person name="Unkles S.E."/>
            <person name="van de Wiele N."/>
            <person name="van Rossen-Uffink D."/>
            <person name="Oliveira J.V."/>
            <person name="Vesth T.C."/>
            <person name="Visser J."/>
            <person name="Yu J.-H."/>
            <person name="Zhou M."/>
            <person name="Andersen M.R."/>
            <person name="Archer D.B."/>
            <person name="Baker S.E."/>
            <person name="Benoit I."/>
            <person name="Brakhage A.A."/>
            <person name="Braus G.H."/>
            <person name="Fischer R."/>
            <person name="Frisvad J.C."/>
            <person name="Goldman G.H."/>
            <person name="Houbraken J."/>
            <person name="Oakley B."/>
            <person name="Pocsi I."/>
            <person name="Scazzocchio C."/>
            <person name="Seiboth B."/>
            <person name="vanKuyk P.A."/>
            <person name="Wortman J."/>
            <person name="Dyer P.S."/>
            <person name="Grigoriev I.V."/>
        </authorList>
    </citation>
    <scope>NUCLEOTIDE SEQUENCE [LARGE SCALE GENOMIC DNA]</scope>
    <source>
        <strain evidence="2">CBS 593.65</strain>
    </source>
</reference>
<dbReference type="EMBL" id="KV878583">
    <property type="protein sequence ID" value="OJJ62750.1"/>
    <property type="molecule type" value="Genomic_DNA"/>
</dbReference>
<dbReference type="RefSeq" id="XP_040706556.1">
    <property type="nucleotide sequence ID" value="XM_040850356.1"/>
</dbReference>
<dbReference type="Proteomes" id="UP000184356">
    <property type="component" value="Unassembled WGS sequence"/>
</dbReference>
<organism evidence="1 2">
    <name type="scientific">Aspergillus sydowii CBS 593.65</name>
    <dbReference type="NCBI Taxonomy" id="1036612"/>
    <lineage>
        <taxon>Eukaryota</taxon>
        <taxon>Fungi</taxon>
        <taxon>Dikarya</taxon>
        <taxon>Ascomycota</taxon>
        <taxon>Pezizomycotina</taxon>
        <taxon>Eurotiomycetes</taxon>
        <taxon>Eurotiomycetidae</taxon>
        <taxon>Eurotiales</taxon>
        <taxon>Aspergillaceae</taxon>
        <taxon>Aspergillus</taxon>
        <taxon>Aspergillus subgen. Nidulantes</taxon>
    </lineage>
</organism>
<dbReference type="GeneID" id="63766429"/>
<keyword evidence="2" id="KW-1185">Reference proteome</keyword>
<evidence type="ECO:0000313" key="2">
    <source>
        <dbReference type="Proteomes" id="UP000184356"/>
    </source>
</evidence>
<dbReference type="AlphaFoldDB" id="A0A1L9TTG7"/>